<gene>
    <name evidence="3" type="ORF">NV36_04200</name>
</gene>
<dbReference type="Proteomes" id="UP000030140">
    <property type="component" value="Unassembled WGS sequence"/>
</dbReference>
<evidence type="ECO:0000313" key="3">
    <source>
        <dbReference type="EMBL" id="KGO06116.1"/>
    </source>
</evidence>
<dbReference type="RefSeq" id="WP_035325128.1">
    <property type="nucleotide sequence ID" value="NZ_CP015125.1"/>
</dbReference>
<evidence type="ECO:0000256" key="1">
    <source>
        <dbReference type="SAM" id="Phobius"/>
    </source>
</evidence>
<dbReference type="PATRIC" id="fig|1300343.5.peg.2656"/>
<organism evidence="3 4">
    <name type="scientific">Dokdonia donghaensis DSW-1</name>
    <dbReference type="NCBI Taxonomy" id="1300343"/>
    <lineage>
        <taxon>Bacteria</taxon>
        <taxon>Pseudomonadati</taxon>
        <taxon>Bacteroidota</taxon>
        <taxon>Flavobacteriia</taxon>
        <taxon>Flavobacteriales</taxon>
        <taxon>Flavobacteriaceae</taxon>
        <taxon>Dokdonia</taxon>
    </lineage>
</organism>
<reference evidence="3 4" key="1">
    <citation type="submission" date="2014-10" db="EMBL/GenBank/DDBJ databases">
        <title>Draft genome sequence of the proteorhodopsin-containing marine bacterium Dokdonia donghaensis.</title>
        <authorList>
            <person name="Gomez-Consarnau L."/>
            <person name="Gonzalez J.M."/>
            <person name="Riedel T."/>
            <person name="Jaenicke S."/>
            <person name="Wagner-Doebler I."/>
            <person name="Fuhrman J.A."/>
        </authorList>
    </citation>
    <scope>NUCLEOTIDE SEQUENCE [LARGE SCALE GENOMIC DNA]</scope>
    <source>
        <strain evidence="3 4">DSW-1</strain>
    </source>
</reference>
<dbReference type="AlphaFoldDB" id="A0A0A2GUX1"/>
<dbReference type="EMBL" id="JSAQ01000001">
    <property type="protein sequence ID" value="KGO06116.1"/>
    <property type="molecule type" value="Genomic_DNA"/>
</dbReference>
<keyword evidence="2" id="KW-0732">Signal</keyword>
<comment type="caution">
    <text evidence="3">The sequence shown here is derived from an EMBL/GenBank/DDBJ whole genome shotgun (WGS) entry which is preliminary data.</text>
</comment>
<sequence>MKITHKYITRVLAIALFCFCFQSAQAQISFPDNVNDEAPAAPINGLIALGLVAGAALGLKKTNKDL</sequence>
<protein>
    <submittedName>
        <fullName evidence="3">Uncharacterized protein</fullName>
    </submittedName>
</protein>
<dbReference type="KEGG" id="ddo:I597_2613"/>
<accession>A0A0A2GUX1</accession>
<keyword evidence="1" id="KW-0472">Membrane</keyword>
<proteinExistence type="predicted"/>
<name>A0A0A2GUX1_9FLAO</name>
<feature type="chain" id="PRO_5001987901" evidence="2">
    <location>
        <begin position="27"/>
        <end position="66"/>
    </location>
</feature>
<feature type="signal peptide" evidence="2">
    <location>
        <begin position="1"/>
        <end position="26"/>
    </location>
</feature>
<feature type="transmembrane region" description="Helical" evidence="1">
    <location>
        <begin position="42"/>
        <end position="59"/>
    </location>
</feature>
<keyword evidence="1" id="KW-0812">Transmembrane</keyword>
<keyword evidence="1" id="KW-1133">Transmembrane helix</keyword>
<evidence type="ECO:0000313" key="4">
    <source>
        <dbReference type="Proteomes" id="UP000030140"/>
    </source>
</evidence>
<evidence type="ECO:0000256" key="2">
    <source>
        <dbReference type="SAM" id="SignalP"/>
    </source>
</evidence>
<keyword evidence="4" id="KW-1185">Reference proteome</keyword>